<feature type="non-terminal residue" evidence="1">
    <location>
        <position position="1"/>
    </location>
</feature>
<dbReference type="AlphaFoldDB" id="A0A4Y2W639"/>
<evidence type="ECO:0000313" key="1">
    <source>
        <dbReference type="EMBL" id="GBO31600.1"/>
    </source>
</evidence>
<comment type="caution">
    <text evidence="1">The sequence shown here is derived from an EMBL/GenBank/DDBJ whole genome shotgun (WGS) entry which is preliminary data.</text>
</comment>
<proteinExistence type="predicted"/>
<keyword evidence="2" id="KW-1185">Reference proteome</keyword>
<dbReference type="Proteomes" id="UP000499080">
    <property type="component" value="Unassembled WGS sequence"/>
</dbReference>
<dbReference type="EMBL" id="BGPR01054929">
    <property type="protein sequence ID" value="GBO31600.1"/>
    <property type="molecule type" value="Genomic_DNA"/>
</dbReference>
<reference evidence="1 2" key="1">
    <citation type="journal article" date="2019" name="Sci. Rep.">
        <title>Orb-weaving spider Araneus ventricosus genome elucidates the spidroin gene catalogue.</title>
        <authorList>
            <person name="Kono N."/>
            <person name="Nakamura H."/>
            <person name="Ohtoshi R."/>
            <person name="Moran D.A.P."/>
            <person name="Shinohara A."/>
            <person name="Yoshida Y."/>
            <person name="Fujiwara M."/>
            <person name="Mori M."/>
            <person name="Tomita M."/>
            <person name="Arakawa K."/>
        </authorList>
    </citation>
    <scope>NUCLEOTIDE SEQUENCE [LARGE SCALE GENOMIC DNA]</scope>
</reference>
<evidence type="ECO:0000313" key="2">
    <source>
        <dbReference type="Proteomes" id="UP000499080"/>
    </source>
</evidence>
<protein>
    <submittedName>
        <fullName evidence="1">Uncharacterized protein</fullName>
    </submittedName>
</protein>
<organism evidence="1 2">
    <name type="scientific">Araneus ventricosus</name>
    <name type="common">Orbweaver spider</name>
    <name type="synonym">Epeira ventricosa</name>
    <dbReference type="NCBI Taxonomy" id="182803"/>
    <lineage>
        <taxon>Eukaryota</taxon>
        <taxon>Metazoa</taxon>
        <taxon>Ecdysozoa</taxon>
        <taxon>Arthropoda</taxon>
        <taxon>Chelicerata</taxon>
        <taxon>Arachnida</taxon>
        <taxon>Araneae</taxon>
        <taxon>Araneomorphae</taxon>
        <taxon>Entelegynae</taxon>
        <taxon>Araneoidea</taxon>
        <taxon>Araneidae</taxon>
        <taxon>Araneus</taxon>
    </lineage>
</organism>
<accession>A0A4Y2W639</accession>
<name>A0A4Y2W639_ARAVE</name>
<gene>
    <name evidence="1" type="ORF">AVEN_193571_1</name>
</gene>
<sequence length="92" mass="10389">VGLSPGDTSDMGMRCCRIRSKLSLPCWIQKWCGTELPPCRWRVEPLSEKSSHVPSVIRAIMRRSQCPNCDSQRPGHSVHPGCFGRAELILLW</sequence>